<name>A0A0A9EBR4_ARUDO</name>
<proteinExistence type="predicted"/>
<reference evidence="1" key="1">
    <citation type="submission" date="2014-09" db="EMBL/GenBank/DDBJ databases">
        <authorList>
            <person name="Magalhaes I.L.F."/>
            <person name="Oliveira U."/>
            <person name="Santos F.R."/>
            <person name="Vidigal T.H.D.A."/>
            <person name="Brescovit A.D."/>
            <person name="Santos A.J."/>
        </authorList>
    </citation>
    <scope>NUCLEOTIDE SEQUENCE</scope>
    <source>
        <tissue evidence="1">Shoot tissue taken approximately 20 cm above the soil surface</tissue>
    </source>
</reference>
<accession>A0A0A9EBR4</accession>
<protein>
    <submittedName>
        <fullName evidence="1">Uncharacterized protein</fullName>
    </submittedName>
</protein>
<dbReference type="AlphaFoldDB" id="A0A0A9EBR4"/>
<organism evidence="1">
    <name type="scientific">Arundo donax</name>
    <name type="common">Giant reed</name>
    <name type="synonym">Donax arundinaceus</name>
    <dbReference type="NCBI Taxonomy" id="35708"/>
    <lineage>
        <taxon>Eukaryota</taxon>
        <taxon>Viridiplantae</taxon>
        <taxon>Streptophyta</taxon>
        <taxon>Embryophyta</taxon>
        <taxon>Tracheophyta</taxon>
        <taxon>Spermatophyta</taxon>
        <taxon>Magnoliopsida</taxon>
        <taxon>Liliopsida</taxon>
        <taxon>Poales</taxon>
        <taxon>Poaceae</taxon>
        <taxon>PACMAD clade</taxon>
        <taxon>Arundinoideae</taxon>
        <taxon>Arundineae</taxon>
        <taxon>Arundo</taxon>
    </lineage>
</organism>
<evidence type="ECO:0000313" key="1">
    <source>
        <dbReference type="EMBL" id="JAD93437.1"/>
    </source>
</evidence>
<dbReference type="EMBL" id="GBRH01204458">
    <property type="protein sequence ID" value="JAD93437.1"/>
    <property type="molecule type" value="Transcribed_RNA"/>
</dbReference>
<reference evidence="1" key="2">
    <citation type="journal article" date="2015" name="Data Brief">
        <title>Shoot transcriptome of the giant reed, Arundo donax.</title>
        <authorList>
            <person name="Barrero R.A."/>
            <person name="Guerrero F.D."/>
            <person name="Moolhuijzen P."/>
            <person name="Goolsby J.A."/>
            <person name="Tidwell J."/>
            <person name="Bellgard S.E."/>
            <person name="Bellgard M.I."/>
        </authorList>
    </citation>
    <scope>NUCLEOTIDE SEQUENCE</scope>
    <source>
        <tissue evidence="1">Shoot tissue taken approximately 20 cm above the soil surface</tissue>
    </source>
</reference>
<sequence length="67" mass="7934">MLCNERAGNLYKWLFSQRVRLSLRVGFNLYRCNKPSRIAKLLHYPMFINDSMPMKHLKITLHEPGSV</sequence>